<evidence type="ECO:0000256" key="4">
    <source>
        <dbReference type="ARBA" id="ARBA00017497"/>
    </source>
</evidence>
<keyword evidence="12" id="KW-1185">Reference proteome</keyword>
<dbReference type="GO" id="GO:0018423">
    <property type="term" value="F:protein C-terminal leucine carboxyl O-methyltransferase activity"/>
    <property type="evidence" value="ECO:0007669"/>
    <property type="project" value="UniProtKB-EC"/>
</dbReference>
<evidence type="ECO:0000256" key="2">
    <source>
        <dbReference type="ARBA" id="ARBA00010703"/>
    </source>
</evidence>
<feature type="binding site" evidence="9">
    <location>
        <begin position="194"/>
        <end position="195"/>
    </location>
    <ligand>
        <name>S-adenosyl-L-methionine</name>
        <dbReference type="ChEBI" id="CHEBI:59789"/>
    </ligand>
</feature>
<dbReference type="InterPro" id="IPR016651">
    <property type="entry name" value="LCMT1"/>
</dbReference>
<name>A0A2K1QQW9_9PEZI</name>
<evidence type="ECO:0000313" key="12">
    <source>
        <dbReference type="Proteomes" id="UP000243797"/>
    </source>
</evidence>
<sequence>MAAPSIPNLATLRGRGGGLRSRGRGRGSGSAEPQSDEDRARVRDQVIQQTDNDAASSRASAVSLGYLQDPYAEIFVPSPPPRRYPLINRGTYVRTFAIDRLVDRFLTTSPEGPKQIISLGAGSDTRYFRFSHFPNLLYHEIDFAVNTTTKISKIDTTPRLTATLKNRISTLDAHTTTPSKETLHSESLNIHALDLRSLASATPPPSPPNLGRNIPTLLLSECCLTYLPLPTANAILSHILTSWLDPSTPAAAVLYEPIKPQTPFGRTMTSNLASRRIDMPSLHALPTLQRHRDRLSALGMVDVGARTVLDIYAGSREGGGRDEAWIGPEERERVERAEWLDEVEEWQLLAGHYCVVWGWRDGDGDGEEGVFGRAWGGIKGQWREGERRDDELHAAGQRDVIG</sequence>
<keyword evidence="7 8" id="KW-0949">S-adenosyl-L-methionine</keyword>
<dbReference type="InParanoid" id="A0A2K1QQW9"/>
<feature type="binding site" evidence="9">
    <location>
        <position position="120"/>
    </location>
    <ligand>
        <name>S-adenosyl-L-methionine</name>
        <dbReference type="ChEBI" id="CHEBI:59789"/>
    </ligand>
</feature>
<dbReference type="STRING" id="2082308.A0A2K1QQW9"/>
<gene>
    <name evidence="11" type="ORF">CAC42_8027</name>
</gene>
<accession>A0A2K1QQW9</accession>
<evidence type="ECO:0000256" key="8">
    <source>
        <dbReference type="PIRNR" id="PIRNR016305"/>
    </source>
</evidence>
<comment type="caution">
    <text evidence="11">The sequence shown here is derived from an EMBL/GenBank/DDBJ whole genome shotgun (WGS) entry which is preliminary data.</text>
</comment>
<protein>
    <recommendedName>
        <fullName evidence="4 8">Leucine carboxyl methyltransferase 1</fullName>
        <ecNumber evidence="3 8">2.1.1.233</ecNumber>
    </recommendedName>
</protein>
<feature type="region of interest" description="Disordered" evidence="10">
    <location>
        <begin position="1"/>
        <end position="41"/>
    </location>
</feature>
<dbReference type="PANTHER" id="PTHR13600:SF21">
    <property type="entry name" value="LEUCINE CARBOXYL METHYLTRANSFERASE 1"/>
    <property type="match status" value="1"/>
</dbReference>
<proteinExistence type="inferred from homology"/>
<dbReference type="EC" id="2.1.1.233" evidence="3 8"/>
<evidence type="ECO:0000256" key="5">
    <source>
        <dbReference type="ARBA" id="ARBA00022603"/>
    </source>
</evidence>
<organism evidence="11 12">
    <name type="scientific">Sphaceloma murrayae</name>
    <dbReference type="NCBI Taxonomy" id="2082308"/>
    <lineage>
        <taxon>Eukaryota</taxon>
        <taxon>Fungi</taxon>
        <taxon>Dikarya</taxon>
        <taxon>Ascomycota</taxon>
        <taxon>Pezizomycotina</taxon>
        <taxon>Dothideomycetes</taxon>
        <taxon>Dothideomycetidae</taxon>
        <taxon>Myriangiales</taxon>
        <taxon>Elsinoaceae</taxon>
        <taxon>Sphaceloma</taxon>
    </lineage>
</organism>
<dbReference type="OrthoDB" id="203237at2759"/>
<dbReference type="AlphaFoldDB" id="A0A2K1QQW9"/>
<comment type="function">
    <text evidence="8">Methylates the carboxyl group of the C-terminal leucine residue of protein phosphatase 2A catalytic subunits to form alpha-leucine ester residues.</text>
</comment>
<evidence type="ECO:0000256" key="3">
    <source>
        <dbReference type="ARBA" id="ARBA00012834"/>
    </source>
</evidence>
<reference evidence="11 12" key="1">
    <citation type="submission" date="2017-06" db="EMBL/GenBank/DDBJ databases">
        <title>Draft genome sequence of a variant of Elsinoe murrayae.</title>
        <authorList>
            <person name="Cheng Q."/>
        </authorList>
    </citation>
    <scope>NUCLEOTIDE SEQUENCE [LARGE SCALE GENOMIC DNA]</scope>
    <source>
        <strain evidence="11 12">CQ-2017a</strain>
    </source>
</reference>
<dbReference type="PIRSF" id="PIRSF016305">
    <property type="entry name" value="LCM_mtfrase"/>
    <property type="match status" value="1"/>
</dbReference>
<keyword evidence="6 8" id="KW-0808">Transferase</keyword>
<feature type="binding site" evidence="9">
    <location>
        <position position="94"/>
    </location>
    <ligand>
        <name>S-adenosyl-L-methionine</name>
        <dbReference type="ChEBI" id="CHEBI:59789"/>
    </ligand>
</feature>
<dbReference type="SUPFAM" id="SSF53335">
    <property type="entry name" value="S-adenosyl-L-methionine-dependent methyltransferases"/>
    <property type="match status" value="1"/>
</dbReference>
<evidence type="ECO:0000256" key="10">
    <source>
        <dbReference type="SAM" id="MobiDB-lite"/>
    </source>
</evidence>
<dbReference type="Proteomes" id="UP000243797">
    <property type="component" value="Unassembled WGS sequence"/>
</dbReference>
<comment type="catalytic activity">
    <reaction evidence="1 8">
        <text>[phosphatase 2A protein]-C-terminal L-leucine + S-adenosyl-L-methionine = [phosphatase 2A protein]-C-terminal L-leucine methyl ester + S-adenosyl-L-homocysteine</text>
        <dbReference type="Rhea" id="RHEA:48544"/>
        <dbReference type="Rhea" id="RHEA-COMP:12134"/>
        <dbReference type="Rhea" id="RHEA-COMP:12135"/>
        <dbReference type="ChEBI" id="CHEBI:57856"/>
        <dbReference type="ChEBI" id="CHEBI:59789"/>
        <dbReference type="ChEBI" id="CHEBI:90516"/>
        <dbReference type="ChEBI" id="CHEBI:90517"/>
        <dbReference type="EC" id="2.1.1.233"/>
    </reaction>
</comment>
<dbReference type="FunCoup" id="A0A2K1QQW9">
    <property type="interactions" value="539"/>
</dbReference>
<dbReference type="EMBL" id="NKHZ01000050">
    <property type="protein sequence ID" value="PNS17484.1"/>
    <property type="molecule type" value="Genomic_DNA"/>
</dbReference>
<dbReference type="Pfam" id="PF04072">
    <property type="entry name" value="LCM"/>
    <property type="match status" value="1"/>
</dbReference>
<dbReference type="Gene3D" id="3.40.50.150">
    <property type="entry name" value="Vaccinia Virus protein VP39"/>
    <property type="match status" value="1"/>
</dbReference>
<comment type="similarity">
    <text evidence="2 8">Belongs to the methyltransferase superfamily. LCMT family.</text>
</comment>
<evidence type="ECO:0000256" key="6">
    <source>
        <dbReference type="ARBA" id="ARBA00022679"/>
    </source>
</evidence>
<dbReference type="PANTHER" id="PTHR13600">
    <property type="entry name" value="LEUCINE CARBOXYL METHYLTRANSFERASE"/>
    <property type="match status" value="1"/>
</dbReference>
<evidence type="ECO:0000256" key="1">
    <source>
        <dbReference type="ARBA" id="ARBA00000724"/>
    </source>
</evidence>
<dbReference type="GO" id="GO:0032259">
    <property type="term" value="P:methylation"/>
    <property type="evidence" value="ECO:0007669"/>
    <property type="project" value="UniProtKB-KW"/>
</dbReference>
<evidence type="ECO:0000256" key="9">
    <source>
        <dbReference type="PIRSR" id="PIRSR016305-1"/>
    </source>
</evidence>
<dbReference type="InterPro" id="IPR029063">
    <property type="entry name" value="SAM-dependent_MTases_sf"/>
</dbReference>
<evidence type="ECO:0000313" key="11">
    <source>
        <dbReference type="EMBL" id="PNS17484.1"/>
    </source>
</evidence>
<dbReference type="InterPro" id="IPR007213">
    <property type="entry name" value="Ppm1/Ppm2/Tcmp"/>
</dbReference>
<feature type="binding site" evidence="9">
    <location>
        <position position="221"/>
    </location>
    <ligand>
        <name>S-adenosyl-L-methionine</name>
        <dbReference type="ChEBI" id="CHEBI:59789"/>
    </ligand>
</feature>
<evidence type="ECO:0000256" key="7">
    <source>
        <dbReference type="ARBA" id="ARBA00022691"/>
    </source>
</evidence>
<keyword evidence="5 8" id="KW-0489">Methyltransferase</keyword>